<accession>A0A1N7HVI0</accession>
<name>A0A1N7HVI0_9FLAO</name>
<dbReference type="AlphaFoldDB" id="A0A1N7HVI0"/>
<sequence>MRIQISQIGKKLNKKELKTITGGLARCIDLTTGRCRMTGSSCAERECRYVPELPLPFD</sequence>
<dbReference type="EMBL" id="FTNZ01000001">
    <property type="protein sequence ID" value="SIS28864.1"/>
    <property type="molecule type" value="Genomic_DNA"/>
</dbReference>
<protein>
    <submittedName>
        <fullName evidence="1 2">Bacteriocin</fullName>
    </submittedName>
</protein>
<dbReference type="KEGG" id="cjt:EG359_04760"/>
<gene>
    <name evidence="1" type="ORF">EG359_04760</name>
    <name evidence="2" type="ORF">SAMN05421768_101410</name>
</gene>
<proteinExistence type="predicted"/>
<reference evidence="2 3" key="1">
    <citation type="submission" date="2017-01" db="EMBL/GenBank/DDBJ databases">
        <authorList>
            <person name="Mah S.A."/>
            <person name="Swanson W.J."/>
            <person name="Moy G.W."/>
            <person name="Vacquier V.D."/>
        </authorList>
    </citation>
    <scope>NUCLEOTIDE SEQUENCE [LARGE SCALE GENOMIC DNA]</scope>
    <source>
        <strain evidence="2 3">DSM 16927</strain>
    </source>
</reference>
<evidence type="ECO:0000313" key="3">
    <source>
        <dbReference type="Proteomes" id="UP000186106"/>
    </source>
</evidence>
<keyword evidence="4" id="KW-1185">Reference proteome</keyword>
<evidence type="ECO:0000313" key="2">
    <source>
        <dbReference type="EMBL" id="SIS28864.1"/>
    </source>
</evidence>
<dbReference type="Proteomes" id="UP000186106">
    <property type="component" value="Unassembled WGS sequence"/>
</dbReference>
<reference evidence="1 4" key="2">
    <citation type="submission" date="2018-11" db="EMBL/GenBank/DDBJ databases">
        <title>Proposal to divide the Flavobacteriaceae and reorganize its genera based on Amino Acid Identity values calculated from whole genome sequences.</title>
        <authorList>
            <person name="Nicholson A.C."/>
            <person name="Gulvik C.A."/>
            <person name="Whitney A.M."/>
            <person name="Humrighouse B.W."/>
            <person name="Bell M."/>
            <person name="Holmes B."/>
            <person name="Steigerwalt A.G."/>
            <person name="Villarma A."/>
            <person name="Sheth M."/>
            <person name="Batra D."/>
            <person name="Pryor J."/>
            <person name="Bernardet J.-F."/>
            <person name="Hugo C."/>
            <person name="Kampfer P."/>
            <person name="Newman J."/>
            <person name="McQuiston J.R."/>
        </authorList>
    </citation>
    <scope>NUCLEOTIDE SEQUENCE [LARGE SCALE GENOMIC DNA]</scope>
    <source>
        <strain evidence="1 4">DSM 16927</strain>
    </source>
</reference>
<dbReference type="OrthoDB" id="1190610at2"/>
<organism evidence="2 3">
    <name type="scientific">Chryseobacterium joostei</name>
    <dbReference type="NCBI Taxonomy" id="112234"/>
    <lineage>
        <taxon>Bacteria</taxon>
        <taxon>Pseudomonadati</taxon>
        <taxon>Bacteroidota</taxon>
        <taxon>Flavobacteriia</taxon>
        <taxon>Flavobacteriales</taxon>
        <taxon>Weeksellaceae</taxon>
        <taxon>Chryseobacterium group</taxon>
        <taxon>Chryseobacterium</taxon>
    </lineage>
</organism>
<evidence type="ECO:0000313" key="1">
    <source>
        <dbReference type="EMBL" id="AZA98955.1"/>
    </source>
</evidence>
<dbReference type="NCBIfam" id="TIGR01847">
    <property type="entry name" value="bacteriocin_sig"/>
    <property type="match status" value="1"/>
</dbReference>
<dbReference type="Proteomes" id="UP000279541">
    <property type="component" value="Chromosome"/>
</dbReference>
<dbReference type="EMBL" id="CP033926">
    <property type="protein sequence ID" value="AZA98955.1"/>
    <property type="molecule type" value="Genomic_DNA"/>
</dbReference>
<evidence type="ECO:0000313" key="4">
    <source>
        <dbReference type="Proteomes" id="UP000279541"/>
    </source>
</evidence>
<dbReference type="InterPro" id="IPR010133">
    <property type="entry name" value="Bacteriocin_signal_seq"/>
</dbReference>